<proteinExistence type="predicted"/>
<evidence type="ECO:0000256" key="1">
    <source>
        <dbReference type="SAM" id="Phobius"/>
    </source>
</evidence>
<sequence length="69" mass="7879">MPLPIIKVQPHLMRITPERARRWAPSVMGFTGALGVAALLFVEPIPKVRKDILCKFPILGKYWKPKIEN</sequence>
<protein>
    <submittedName>
        <fullName evidence="2">9070_t:CDS:1</fullName>
    </submittedName>
</protein>
<dbReference type="GO" id="GO:0006122">
    <property type="term" value="P:mitochondrial electron transport, ubiquinol to cytochrome c"/>
    <property type="evidence" value="ECO:0007669"/>
    <property type="project" value="InterPro"/>
</dbReference>
<dbReference type="GO" id="GO:0005739">
    <property type="term" value="C:mitochondrion"/>
    <property type="evidence" value="ECO:0007669"/>
    <property type="project" value="GOC"/>
</dbReference>
<reference evidence="2" key="1">
    <citation type="submission" date="2021-06" db="EMBL/GenBank/DDBJ databases">
        <authorList>
            <person name="Kallberg Y."/>
            <person name="Tangrot J."/>
            <person name="Rosling A."/>
        </authorList>
    </citation>
    <scope>NUCLEOTIDE SEQUENCE</scope>
    <source>
        <strain evidence="2">87-6 pot B 2015</strain>
    </source>
</reference>
<keyword evidence="1" id="KW-1133">Transmembrane helix</keyword>
<dbReference type="InterPro" id="IPR019182">
    <property type="entry name" value="Cytochrome_b-c1_su10_fun"/>
</dbReference>
<keyword evidence="1" id="KW-0472">Membrane</keyword>
<dbReference type="AlphaFoldDB" id="A0A9N9FAX3"/>
<dbReference type="EMBL" id="CAJVPP010000900">
    <property type="protein sequence ID" value="CAG8520490.1"/>
    <property type="molecule type" value="Genomic_DNA"/>
</dbReference>
<evidence type="ECO:0000313" key="2">
    <source>
        <dbReference type="EMBL" id="CAG8520490.1"/>
    </source>
</evidence>
<accession>A0A9N9FAX3</accession>
<dbReference type="PANTHER" id="PTHR28254:SF1">
    <property type="entry name" value="CYTOCHROME B-C1 COMPLEX SUBUNIT 10, MITOCHONDRIAL"/>
    <property type="match status" value="1"/>
</dbReference>
<dbReference type="Pfam" id="PF09796">
    <property type="entry name" value="QCR10"/>
    <property type="match status" value="1"/>
</dbReference>
<keyword evidence="1" id="KW-0812">Transmembrane</keyword>
<name>A0A9N9FAX3_FUNMO</name>
<evidence type="ECO:0000313" key="3">
    <source>
        <dbReference type="Proteomes" id="UP000789375"/>
    </source>
</evidence>
<organism evidence="2 3">
    <name type="scientific">Funneliformis mosseae</name>
    <name type="common">Endomycorrhizal fungus</name>
    <name type="synonym">Glomus mosseae</name>
    <dbReference type="NCBI Taxonomy" id="27381"/>
    <lineage>
        <taxon>Eukaryota</taxon>
        <taxon>Fungi</taxon>
        <taxon>Fungi incertae sedis</taxon>
        <taxon>Mucoromycota</taxon>
        <taxon>Glomeromycotina</taxon>
        <taxon>Glomeromycetes</taxon>
        <taxon>Glomerales</taxon>
        <taxon>Glomeraceae</taxon>
        <taxon>Funneliformis</taxon>
    </lineage>
</organism>
<feature type="transmembrane region" description="Helical" evidence="1">
    <location>
        <begin position="23"/>
        <end position="42"/>
    </location>
</feature>
<comment type="caution">
    <text evidence="2">The sequence shown here is derived from an EMBL/GenBank/DDBJ whole genome shotgun (WGS) entry which is preliminary data.</text>
</comment>
<gene>
    <name evidence="2" type="ORF">FMOSSE_LOCUS5006</name>
</gene>
<keyword evidence="3" id="KW-1185">Reference proteome</keyword>
<dbReference type="PANTHER" id="PTHR28254">
    <property type="entry name" value="CYTOCHROME B-C1 COMPLEX SUBUNIT 10"/>
    <property type="match status" value="1"/>
</dbReference>
<dbReference type="Proteomes" id="UP000789375">
    <property type="component" value="Unassembled WGS sequence"/>
</dbReference>